<dbReference type="InterPro" id="IPR002347">
    <property type="entry name" value="SDR_fam"/>
</dbReference>
<evidence type="ECO:0000256" key="2">
    <source>
        <dbReference type="ARBA" id="ARBA00023002"/>
    </source>
</evidence>
<sequence length="227" mass="24277">MVTAAGRGIGAKIARHLASIGYSVSLLSPSGAAIDLAKELRGVGMKGSVTSVTDLQSFFEMTMQTYGRVDAVVNNTGNLPFGDVLVQKDEAWQEGFEMVILNVIRLLRFVVPVFQKQGYGSVVNISSYGGVSPERNLAVSSSLRAALHALTRLYAERLACENIRVNAVLPGYVDSWDAPQEIIDRIPIGRVATTQEIAKVVAFLLSDDSSYITGQSLLIDGGLVSGI</sequence>
<protein>
    <submittedName>
        <fullName evidence="3">SDR family oxidoreductase</fullName>
    </submittedName>
</protein>
<proteinExistence type="inferred from homology"/>
<comment type="similarity">
    <text evidence="1">Belongs to the short-chain dehydrogenases/reductases (SDR) family.</text>
</comment>
<dbReference type="KEGG" id="pacp:FAZ97_15595"/>
<dbReference type="Proteomes" id="UP000434209">
    <property type="component" value="Chromosome 2"/>
</dbReference>
<name>A0A7Z2G730_9BURK</name>
<dbReference type="InterPro" id="IPR036291">
    <property type="entry name" value="NAD(P)-bd_dom_sf"/>
</dbReference>
<dbReference type="PRINTS" id="PR00081">
    <property type="entry name" value="GDHRDH"/>
</dbReference>
<dbReference type="GO" id="GO:0016491">
    <property type="term" value="F:oxidoreductase activity"/>
    <property type="evidence" value="ECO:0007669"/>
    <property type="project" value="UniProtKB-KW"/>
</dbReference>
<dbReference type="RefSeq" id="WP_158759376.1">
    <property type="nucleotide sequence ID" value="NZ_CP046910.1"/>
</dbReference>
<keyword evidence="4" id="KW-1185">Reference proteome</keyword>
<reference evidence="3 4" key="1">
    <citation type="submission" date="2019-12" db="EMBL/GenBank/DDBJ databases">
        <title>Paraburkholderia acidiphila 7Q-K02 sp. nov and Paraburkholderia acidisoli DHF22 sp. nov., two strains isolated from forest soil.</title>
        <authorList>
            <person name="Gao Z."/>
            <person name="Qiu L."/>
        </authorList>
    </citation>
    <scope>NUCLEOTIDE SEQUENCE [LARGE SCALE GENOMIC DNA]</scope>
    <source>
        <strain evidence="3 4">7Q-K02</strain>
    </source>
</reference>
<keyword evidence="2" id="KW-0560">Oxidoreductase</keyword>
<dbReference type="Pfam" id="PF13561">
    <property type="entry name" value="adh_short_C2"/>
    <property type="match status" value="1"/>
</dbReference>
<organism evidence="3 4">
    <name type="scientific">Paraburkholderia acidiphila</name>
    <dbReference type="NCBI Taxonomy" id="2571747"/>
    <lineage>
        <taxon>Bacteria</taxon>
        <taxon>Pseudomonadati</taxon>
        <taxon>Pseudomonadota</taxon>
        <taxon>Betaproteobacteria</taxon>
        <taxon>Burkholderiales</taxon>
        <taxon>Burkholderiaceae</taxon>
        <taxon>Paraburkholderia</taxon>
    </lineage>
</organism>
<accession>A0A7Z2G730</accession>
<dbReference type="PANTHER" id="PTHR43943">
    <property type="entry name" value="DEHYDROGENASE/REDUCTASE (SDR FAMILY) MEMBER 4"/>
    <property type="match status" value="1"/>
</dbReference>
<dbReference type="AlphaFoldDB" id="A0A7Z2G730"/>
<evidence type="ECO:0000256" key="1">
    <source>
        <dbReference type="ARBA" id="ARBA00006484"/>
    </source>
</evidence>
<evidence type="ECO:0000313" key="3">
    <source>
        <dbReference type="EMBL" id="QGZ56412.1"/>
    </source>
</evidence>
<dbReference type="SUPFAM" id="SSF51735">
    <property type="entry name" value="NAD(P)-binding Rossmann-fold domains"/>
    <property type="match status" value="1"/>
</dbReference>
<dbReference type="EMBL" id="CP046910">
    <property type="protein sequence ID" value="QGZ56412.1"/>
    <property type="molecule type" value="Genomic_DNA"/>
</dbReference>
<gene>
    <name evidence="3" type="ORF">FAZ97_15595</name>
</gene>
<dbReference type="Gene3D" id="3.40.50.720">
    <property type="entry name" value="NAD(P)-binding Rossmann-like Domain"/>
    <property type="match status" value="1"/>
</dbReference>
<evidence type="ECO:0000313" key="4">
    <source>
        <dbReference type="Proteomes" id="UP000434209"/>
    </source>
</evidence>
<dbReference type="PANTHER" id="PTHR43943:SF17">
    <property type="entry name" value="3-PHENYLPROPIONATE-DIHYDRODIOL_CINNAMIC ACID-DIHYDRODIOL DEHYDROGENASE"/>
    <property type="match status" value="1"/>
</dbReference>
<dbReference type="OrthoDB" id="9803333at2"/>